<sequence length="832" mass="93381">MNSDDEANYIVIECSGDMEMAIRPLEESAANCRSSLPLDLSTPQSGNNQPRASEVMALHRAVELHDVTAIADLMKEGASPAALDSNGLTPLHLCIVKKFIEPFTILLTYEGSANVLDASGLSVLCVAILHIWRDGVSAALAAGAKVTVEELPYVPEPDIIQRYPQAMLSKFGSNFYEDTILHLAAKSGEIEVVDKIAAAIKYTSDTGIDCLNKRGVTPLHTAIESGDLDAVQVLIRRGASVNRVSDQNDTALHIAVHHPHILKYLLDETDVKNCFNDQGSAPIHLAVGINKLQSVRLLLDIKQQHIELSTEVQTKRLLRGPSRGRLPSMDLKSDVSRYPFRQVRTLTQILSLDGNGYTPLHLAAKQRNMSMITMLLRKGAKLSTKGARGRTALEIIAREFYNPSKCFELIFDEFISTKLVVSDTVVKVDYNALTARNGMTQMKVIEELELFYMYLRKFRYFLTLESWVKLTCLTLGGIVPIAESLAVQPSWHRHAASTALLLTWLQTMFLVSRFPRWGYYVLIFGKVTVNIFKILLTSICLIIGFSFCFMIEFQWAPPFDDPFAAFVKTVVMMSSEFEYETLFDNEHASDLQDTKTVIRLVFVLFVIFVAIILMNFMIGVAVSDINDLQMAGSIKRLEKQVELLSSLEILVNNPLFANLYTKRFSNKKYHKNISNYVGFQSKWRAALCGEYVYHLDLPSALHAAIIDIAWKKEQRNEKNNIVITNTYKLNALYDAVVDRPVVTDEISNEEKANKENKKPREEKSRLNIQIKLLNDGLAVVNNDVKNAMIKVKQISSDITTLKVMLASHAFDKSSENQSKSQCYKSGLRKNSF</sequence>
<proteinExistence type="predicted"/>
<comment type="caution">
    <text evidence="1">The sequence shown here is derived from an EMBL/GenBank/DDBJ whole genome shotgun (WGS) entry which is preliminary data.</text>
</comment>
<accession>A0ACC0JMM4</accession>
<gene>
    <name evidence="1" type="ORF">MSG28_007113</name>
</gene>
<evidence type="ECO:0000313" key="2">
    <source>
        <dbReference type="Proteomes" id="UP001064048"/>
    </source>
</evidence>
<dbReference type="EMBL" id="CM046111">
    <property type="protein sequence ID" value="KAI8425352.1"/>
    <property type="molecule type" value="Genomic_DNA"/>
</dbReference>
<name>A0ACC0JMM4_CHOFU</name>
<keyword evidence="2" id="KW-1185">Reference proteome</keyword>
<dbReference type="Proteomes" id="UP001064048">
    <property type="component" value="Chromosome 11"/>
</dbReference>
<reference evidence="1 2" key="1">
    <citation type="journal article" date="2022" name="Genome Biol. Evol.">
        <title>The Spruce Budworm Genome: Reconstructing the Evolutionary History of Antifreeze Proteins.</title>
        <authorList>
            <person name="Beliveau C."/>
            <person name="Gagne P."/>
            <person name="Picq S."/>
            <person name="Vernygora O."/>
            <person name="Keeling C.I."/>
            <person name="Pinkney K."/>
            <person name="Doucet D."/>
            <person name="Wen F."/>
            <person name="Johnston J.S."/>
            <person name="Maaroufi H."/>
            <person name="Boyle B."/>
            <person name="Laroche J."/>
            <person name="Dewar K."/>
            <person name="Juretic N."/>
            <person name="Blackburn G."/>
            <person name="Nisole A."/>
            <person name="Brunet B."/>
            <person name="Brandao M."/>
            <person name="Lumley L."/>
            <person name="Duan J."/>
            <person name="Quan G."/>
            <person name="Lucarotti C.J."/>
            <person name="Roe A.D."/>
            <person name="Sperling F.A.H."/>
            <person name="Levesque R.C."/>
            <person name="Cusson M."/>
        </authorList>
    </citation>
    <scope>NUCLEOTIDE SEQUENCE [LARGE SCALE GENOMIC DNA]</scope>
    <source>
        <strain evidence="1">Glfc:IPQL:Cfum</strain>
    </source>
</reference>
<organism evidence="1 2">
    <name type="scientific">Choristoneura fumiferana</name>
    <name type="common">Spruce budworm moth</name>
    <name type="synonym">Archips fumiferana</name>
    <dbReference type="NCBI Taxonomy" id="7141"/>
    <lineage>
        <taxon>Eukaryota</taxon>
        <taxon>Metazoa</taxon>
        <taxon>Ecdysozoa</taxon>
        <taxon>Arthropoda</taxon>
        <taxon>Hexapoda</taxon>
        <taxon>Insecta</taxon>
        <taxon>Pterygota</taxon>
        <taxon>Neoptera</taxon>
        <taxon>Endopterygota</taxon>
        <taxon>Lepidoptera</taxon>
        <taxon>Glossata</taxon>
        <taxon>Ditrysia</taxon>
        <taxon>Tortricoidea</taxon>
        <taxon>Tortricidae</taxon>
        <taxon>Tortricinae</taxon>
        <taxon>Choristoneura</taxon>
    </lineage>
</organism>
<protein>
    <submittedName>
        <fullName evidence="1">Uncharacterized protein</fullName>
    </submittedName>
</protein>
<evidence type="ECO:0000313" key="1">
    <source>
        <dbReference type="EMBL" id="KAI8425352.1"/>
    </source>
</evidence>